<keyword evidence="15" id="KW-1185">Reference proteome</keyword>
<protein>
    <submittedName>
        <fullName evidence="14">NapC/NirT cytochrome c family, N-terminal region</fullName>
    </submittedName>
</protein>
<proteinExistence type="inferred from homology"/>
<feature type="transmembrane region" description="Helical" evidence="12">
    <location>
        <begin position="42"/>
        <end position="67"/>
    </location>
</feature>
<dbReference type="InterPro" id="IPR038266">
    <property type="entry name" value="NapC/NirT_cytc_sf"/>
</dbReference>
<evidence type="ECO:0000256" key="8">
    <source>
        <dbReference type="ARBA" id="ARBA00022982"/>
    </source>
</evidence>
<dbReference type="AlphaFoldDB" id="A0A1I2HI97"/>
<keyword evidence="8" id="KW-0249">Electron transport</keyword>
<evidence type="ECO:0000256" key="1">
    <source>
        <dbReference type="ARBA" id="ARBA00004236"/>
    </source>
</evidence>
<feature type="transmembrane region" description="Helical" evidence="12">
    <location>
        <begin position="12"/>
        <end position="36"/>
    </location>
</feature>
<evidence type="ECO:0000256" key="5">
    <source>
        <dbReference type="ARBA" id="ARBA00022617"/>
    </source>
</evidence>
<dbReference type="STRING" id="655355.SAMN05216283_104100"/>
<evidence type="ECO:0000256" key="10">
    <source>
        <dbReference type="ARBA" id="ARBA00023004"/>
    </source>
</evidence>
<evidence type="ECO:0000256" key="12">
    <source>
        <dbReference type="SAM" id="Phobius"/>
    </source>
</evidence>
<keyword evidence="10" id="KW-0408">Iron</keyword>
<dbReference type="Gene3D" id="1.10.3820.10">
    <property type="entry name" value="Di-heme elbow motif domain"/>
    <property type="match status" value="1"/>
</dbReference>
<evidence type="ECO:0000313" key="15">
    <source>
        <dbReference type="Proteomes" id="UP000198964"/>
    </source>
</evidence>
<dbReference type="PANTHER" id="PTHR30333:SF1">
    <property type="entry name" value="CYTOCHROME C-TYPE PROTEIN NAPC"/>
    <property type="match status" value="1"/>
</dbReference>
<gene>
    <name evidence="14" type="ORF">SAMN05216283_104100</name>
</gene>
<evidence type="ECO:0000256" key="11">
    <source>
        <dbReference type="ARBA" id="ARBA00023136"/>
    </source>
</evidence>
<dbReference type="GO" id="GO:0009055">
    <property type="term" value="F:electron transfer activity"/>
    <property type="evidence" value="ECO:0007669"/>
    <property type="project" value="TreeGrafter"/>
</dbReference>
<keyword evidence="6 12" id="KW-0812">Transmembrane</keyword>
<evidence type="ECO:0000256" key="6">
    <source>
        <dbReference type="ARBA" id="ARBA00022692"/>
    </source>
</evidence>
<dbReference type="SUPFAM" id="SSF48695">
    <property type="entry name" value="Multiheme cytochromes"/>
    <property type="match status" value="1"/>
</dbReference>
<organism evidence="14 15">
    <name type="scientific">Sunxiuqinia elliptica</name>
    <dbReference type="NCBI Taxonomy" id="655355"/>
    <lineage>
        <taxon>Bacteria</taxon>
        <taxon>Pseudomonadati</taxon>
        <taxon>Bacteroidota</taxon>
        <taxon>Bacteroidia</taxon>
        <taxon>Marinilabiliales</taxon>
        <taxon>Prolixibacteraceae</taxon>
        <taxon>Sunxiuqinia</taxon>
    </lineage>
</organism>
<evidence type="ECO:0000256" key="7">
    <source>
        <dbReference type="ARBA" id="ARBA00022723"/>
    </source>
</evidence>
<keyword evidence="3" id="KW-0813">Transport</keyword>
<keyword evidence="11 12" id="KW-0472">Membrane</keyword>
<evidence type="ECO:0000256" key="4">
    <source>
        <dbReference type="ARBA" id="ARBA00022475"/>
    </source>
</evidence>
<feature type="transmembrane region" description="Helical" evidence="12">
    <location>
        <begin position="98"/>
        <end position="118"/>
    </location>
</feature>
<reference evidence="14 15" key="1">
    <citation type="submission" date="2016-10" db="EMBL/GenBank/DDBJ databases">
        <authorList>
            <person name="de Groot N.N."/>
        </authorList>
    </citation>
    <scope>NUCLEOTIDE SEQUENCE [LARGE SCALE GENOMIC DNA]</scope>
    <source>
        <strain evidence="14 15">CGMCC 1.9156</strain>
    </source>
</reference>
<keyword evidence="9 12" id="KW-1133">Transmembrane helix</keyword>
<dbReference type="InterPro" id="IPR005126">
    <property type="entry name" value="NapC/NirT_cyt_c_N"/>
</dbReference>
<dbReference type="GO" id="GO:0046872">
    <property type="term" value="F:metal ion binding"/>
    <property type="evidence" value="ECO:0007669"/>
    <property type="project" value="UniProtKB-KW"/>
</dbReference>
<dbReference type="Proteomes" id="UP000198964">
    <property type="component" value="Unassembled WGS sequence"/>
</dbReference>
<name>A0A1I2HI97_9BACT</name>
<dbReference type="RefSeq" id="WP_093919786.1">
    <property type="nucleotide sequence ID" value="NZ_FONW01000004.1"/>
</dbReference>
<dbReference type="EMBL" id="FONW01000004">
    <property type="protein sequence ID" value="SFF29228.1"/>
    <property type="molecule type" value="Genomic_DNA"/>
</dbReference>
<dbReference type="GO" id="GO:0009061">
    <property type="term" value="P:anaerobic respiration"/>
    <property type="evidence" value="ECO:0007669"/>
    <property type="project" value="TreeGrafter"/>
</dbReference>
<evidence type="ECO:0000313" key="14">
    <source>
        <dbReference type="EMBL" id="SFF29228.1"/>
    </source>
</evidence>
<evidence type="ECO:0000256" key="2">
    <source>
        <dbReference type="ARBA" id="ARBA00007395"/>
    </source>
</evidence>
<accession>A0A1I2HI97</accession>
<keyword evidence="4" id="KW-1003">Cell membrane</keyword>
<dbReference type="InterPro" id="IPR036280">
    <property type="entry name" value="Multihaem_cyt_sf"/>
</dbReference>
<comment type="subcellular location">
    <subcellularLocation>
        <location evidence="1">Cell membrane</location>
    </subcellularLocation>
</comment>
<feature type="domain" description="NapC/NirT cytochrome c N-terminal" evidence="13">
    <location>
        <begin position="99"/>
        <end position="186"/>
    </location>
</feature>
<sequence>MKLPQSVRNLTTVVGASIAVISLLIILFLFIVSSIFEIGSSYLGIFIYVVMPMVLVLGLILMPIGMWREKRRLKKHPEYEEPKDWPVIDFNQQPVRNATIIFVAGTICFLILSSIGSFEAFHLTESDEFCGKLCHQVMKPEYTAYQESAHERVGCVECHVGSGAGWYVKSKLSGLYQVYSVLFNKYPQPIHTPISSLRPARETCEECHWTEKFYDRKIKTKKSYLADGSNTEWDIHLMMKTSATYSAQGLQEGIHWHINPDVKIEYKALDVGRDTIPWVKYTNLKTGEVTIYEDESVETEGMDLQTLELRTMDCIDCHNRPSHNYQSPANFIDDYITSGRISKDIPDIKVVAMDALGADYPTADSAMRAIEAYANEYYEIMYPEVLSDQKELYEQALTAMKDGFNENIFPEMKVNWKVYPNHLGHLETNGCYRCHNDRHKATGGKVISRDCNLCHNILAQGTADEMQYAASDNPLEFKHPININETWRTTFCSECHFSLY</sequence>
<keyword evidence="5" id="KW-0349">Heme</keyword>
<evidence type="ECO:0000256" key="9">
    <source>
        <dbReference type="ARBA" id="ARBA00022989"/>
    </source>
</evidence>
<evidence type="ECO:0000259" key="13">
    <source>
        <dbReference type="Pfam" id="PF03264"/>
    </source>
</evidence>
<dbReference type="Pfam" id="PF03264">
    <property type="entry name" value="Cytochrom_NNT"/>
    <property type="match status" value="1"/>
</dbReference>
<evidence type="ECO:0000256" key="3">
    <source>
        <dbReference type="ARBA" id="ARBA00022448"/>
    </source>
</evidence>
<dbReference type="InterPro" id="IPR051174">
    <property type="entry name" value="Cytochrome_c-type_ET"/>
</dbReference>
<keyword evidence="7" id="KW-0479">Metal-binding</keyword>
<comment type="similarity">
    <text evidence="2">Belongs to the NapC/NirT/NrfH family.</text>
</comment>
<dbReference type="GO" id="GO:0005886">
    <property type="term" value="C:plasma membrane"/>
    <property type="evidence" value="ECO:0007669"/>
    <property type="project" value="UniProtKB-SubCell"/>
</dbReference>
<dbReference type="PANTHER" id="PTHR30333">
    <property type="entry name" value="CYTOCHROME C-TYPE PROTEIN"/>
    <property type="match status" value="1"/>
</dbReference>